<dbReference type="PANTHER" id="PTHR11926:SF1498">
    <property type="entry name" value="GLYCOSYLTRANSFERASE"/>
    <property type="match status" value="1"/>
</dbReference>
<dbReference type="InParanoid" id="A0A3N7FGC3"/>
<gene>
    <name evidence="3" type="ORF">POPTR_T148701</name>
</gene>
<evidence type="ECO:0000256" key="2">
    <source>
        <dbReference type="SAM" id="Phobius"/>
    </source>
</evidence>
<sequence length="244" mass="27364">MLKFAKLLHCKGLHITFVNTEFNHKRILRSGGPVALDNLPGFHFETIPDGLPPSDIDATQGIPSLCAALNKNFLAPFKDLLVRLQNTVSENNPAVTSIVSDPFAPFSIKAGEDVGLPVVMYATVSAIGYIGFKQLYALREKGFSPIKDVSYLSNGYLDTNVDWVPGVKGLRLKHFPFIETTDPDDLYLTFSWELLKPLLKLVQLLFILLMPWSQKLWVPFPLYSLMFIPLVHSSYSSIKLRKIV</sequence>
<dbReference type="Gene3D" id="3.40.50.2000">
    <property type="entry name" value="Glycogen Phosphorylase B"/>
    <property type="match status" value="1"/>
</dbReference>
<evidence type="ECO:0000313" key="3">
    <source>
        <dbReference type="EMBL" id="RQO95167.1"/>
    </source>
</evidence>
<protein>
    <submittedName>
        <fullName evidence="3">Uncharacterized protein</fullName>
    </submittedName>
</protein>
<dbReference type="AlphaFoldDB" id="A0A3N7FGC3"/>
<proteinExistence type="inferred from homology"/>
<dbReference type="PANTHER" id="PTHR11926">
    <property type="entry name" value="GLUCOSYL/GLUCURONOSYL TRANSFERASES"/>
    <property type="match status" value="1"/>
</dbReference>
<comment type="similarity">
    <text evidence="1">Belongs to the UDP-glycosyltransferase family.</text>
</comment>
<dbReference type="GO" id="GO:0080044">
    <property type="term" value="F:quercetin 7-O-glucosyltransferase activity"/>
    <property type="evidence" value="ECO:0000318"/>
    <property type="project" value="GO_Central"/>
</dbReference>
<dbReference type="SUPFAM" id="SSF53756">
    <property type="entry name" value="UDP-Glycosyltransferase/glycogen phosphorylase"/>
    <property type="match status" value="1"/>
</dbReference>
<dbReference type="STRING" id="3694.A0A3N7FGC3"/>
<feature type="transmembrane region" description="Helical" evidence="2">
    <location>
        <begin position="220"/>
        <end position="238"/>
    </location>
</feature>
<keyword evidence="2" id="KW-1133">Transmembrane helix</keyword>
<name>A0A3N7FGC3_POPTR</name>
<evidence type="ECO:0000256" key="1">
    <source>
        <dbReference type="ARBA" id="ARBA00009995"/>
    </source>
</evidence>
<dbReference type="GO" id="GO:0080043">
    <property type="term" value="F:quercetin 3-O-glucosyltransferase activity"/>
    <property type="evidence" value="ECO:0000318"/>
    <property type="project" value="GO_Central"/>
</dbReference>
<dbReference type="GO" id="GO:0005737">
    <property type="term" value="C:cytoplasm"/>
    <property type="evidence" value="ECO:0000318"/>
    <property type="project" value="GO_Central"/>
</dbReference>
<keyword evidence="2" id="KW-0812">Transmembrane</keyword>
<organism evidence="3">
    <name type="scientific">Populus trichocarpa</name>
    <name type="common">Western balsam poplar</name>
    <name type="synonym">Populus balsamifera subsp. trichocarpa</name>
    <dbReference type="NCBI Taxonomy" id="3694"/>
    <lineage>
        <taxon>Eukaryota</taxon>
        <taxon>Viridiplantae</taxon>
        <taxon>Streptophyta</taxon>
        <taxon>Embryophyta</taxon>
        <taxon>Tracheophyta</taxon>
        <taxon>Spermatophyta</taxon>
        <taxon>Magnoliopsida</taxon>
        <taxon>eudicotyledons</taxon>
        <taxon>Gunneridae</taxon>
        <taxon>Pentapetalae</taxon>
        <taxon>rosids</taxon>
        <taxon>fabids</taxon>
        <taxon>Malpighiales</taxon>
        <taxon>Salicaceae</taxon>
        <taxon>Saliceae</taxon>
        <taxon>Populus</taxon>
    </lineage>
</organism>
<reference evidence="3" key="1">
    <citation type="journal article" date="2006" name="Science">
        <title>The genome of black cottonwood, Populus trichocarpa (Torr. &amp; Gray).</title>
        <authorList>
            <person name="Tuskan G.A."/>
            <person name="Difazio S."/>
            <person name="Jansson S."/>
            <person name="Bohlmann J."/>
            <person name="Grigoriev I."/>
            <person name="Hellsten U."/>
            <person name="Putnam N."/>
            <person name="Ralph S."/>
            <person name="Rombauts S."/>
            <person name="Salamov A."/>
            <person name="Schein J."/>
            <person name="Sterck L."/>
            <person name="Aerts A."/>
            <person name="Bhalerao R.R."/>
            <person name="Bhalerao R.P."/>
            <person name="Blaudez D."/>
            <person name="Boerjan W."/>
            <person name="Brun A."/>
            <person name="Brunner A."/>
            <person name="Busov V."/>
            <person name="Campbell M."/>
            <person name="Carlson J."/>
            <person name="Chalot M."/>
            <person name="Chapman J."/>
            <person name="Chen G.L."/>
            <person name="Cooper D."/>
            <person name="Coutinho P.M."/>
            <person name="Couturier J."/>
            <person name="Covert S."/>
            <person name="Cronk Q."/>
            <person name="Cunningham R."/>
            <person name="Davis J."/>
            <person name="Degroeve S."/>
            <person name="Dejardin A."/>
            <person name="Depamphilis C."/>
            <person name="Detter J."/>
            <person name="Dirks B."/>
            <person name="Dubchak I."/>
            <person name="Duplessis S."/>
            <person name="Ehlting J."/>
            <person name="Ellis B."/>
            <person name="Gendler K."/>
            <person name="Goodstein D."/>
            <person name="Gribskov M."/>
            <person name="Grimwood J."/>
            <person name="Groover A."/>
            <person name="Gunter L."/>
            <person name="Hamberger B."/>
            <person name="Heinze B."/>
            <person name="Helariutta Y."/>
            <person name="Henrissat B."/>
            <person name="Holligan D."/>
            <person name="Holt R."/>
            <person name="Huang W."/>
            <person name="Islam-Faridi N."/>
            <person name="Jones S."/>
            <person name="Jones-Rhoades M."/>
            <person name="Jorgensen R."/>
            <person name="Joshi C."/>
            <person name="Kangasjarvi J."/>
            <person name="Karlsson J."/>
            <person name="Kelleher C."/>
            <person name="Kirkpatrick R."/>
            <person name="Kirst M."/>
            <person name="Kohler A."/>
            <person name="Kalluri U."/>
            <person name="Larimer F."/>
            <person name="Leebens-Mack J."/>
            <person name="Leple J.C."/>
            <person name="Locascio P."/>
            <person name="Lou Y."/>
            <person name="Lucas S."/>
            <person name="Martin F."/>
            <person name="Montanini B."/>
            <person name="Napoli C."/>
            <person name="Nelson D.R."/>
            <person name="Nelson C."/>
            <person name="Nieminen K."/>
            <person name="Nilsson O."/>
            <person name="Pereda V."/>
            <person name="Peter G."/>
            <person name="Philippe R."/>
            <person name="Pilate G."/>
            <person name="Poliakov A."/>
            <person name="Razumovskaya J."/>
            <person name="Richardson P."/>
            <person name="Rinaldi C."/>
            <person name="Ritland K."/>
            <person name="Rouze P."/>
            <person name="Ryaboy D."/>
            <person name="Schmutz J."/>
            <person name="Schrader J."/>
            <person name="Segerman B."/>
            <person name="Shin H."/>
            <person name="Siddiqui A."/>
            <person name="Sterky F."/>
            <person name="Terry A."/>
            <person name="Tsai C.J."/>
            <person name="Uberbacher E."/>
            <person name="Unneberg P."/>
            <person name="Vahala J."/>
            <person name="Wall K."/>
            <person name="Wessler S."/>
            <person name="Yang G."/>
            <person name="Yin T."/>
            <person name="Douglas C."/>
            <person name="Marra M."/>
            <person name="Sandberg G."/>
            <person name="Van de Peer Y."/>
            <person name="Rokhsar D."/>
        </authorList>
    </citation>
    <scope>NUCLEOTIDE SEQUENCE [LARGE SCALE GENOMIC DNA]</scope>
    <source>
        <strain evidence="3">Nisqually-1</strain>
    </source>
</reference>
<dbReference type="EMBL" id="KZ623547">
    <property type="protein sequence ID" value="RQO95167.1"/>
    <property type="molecule type" value="Genomic_DNA"/>
</dbReference>
<keyword evidence="2" id="KW-0472">Membrane</keyword>
<reference evidence="3" key="2">
    <citation type="submission" date="2017-07" db="EMBL/GenBank/DDBJ databases">
        <title>WGS assembly of Populus trichocarpa.</title>
        <authorList>
            <person name="Tuskan G."/>
            <person name="Difazio S."/>
            <person name="Jansson S."/>
            <person name="Bohlmann J."/>
            <person name="Grigoriev I."/>
            <person name="Hellsten U."/>
            <person name="Putnam N."/>
            <person name="Ralph S."/>
            <person name="Rombauts S."/>
            <person name="Salamov A."/>
            <person name="Schein J."/>
            <person name="Sterck L."/>
            <person name="Aerts A."/>
            <person name="Bhalerao R."/>
            <person name="Bhalerao R."/>
            <person name="Blaudez D."/>
            <person name="Boerjan W."/>
            <person name="Brun A."/>
            <person name="Brunner A."/>
            <person name="Busov V."/>
            <person name="Campbell M."/>
            <person name="Carlson J."/>
            <person name="Chalot M."/>
            <person name="Chapman J."/>
            <person name="Chen G."/>
            <person name="Cooper D."/>
            <person name="Coutinho P."/>
            <person name="Couturier J."/>
            <person name="Covert S."/>
            <person name="Cronk Q."/>
            <person name="Cunningham R."/>
            <person name="Davis J."/>
            <person name="Degroeve S."/>
            <person name="Dejardin A."/>
            <person name="Depamphilis C."/>
            <person name="Detter J."/>
            <person name="Dirks B."/>
            <person name="Dubchak I."/>
            <person name="Duplessis S."/>
            <person name="Ehlting J."/>
            <person name="Ellis B."/>
            <person name="Gendler K."/>
            <person name="Goodstein D."/>
            <person name="Gribskov M."/>
            <person name="Grimwood J."/>
            <person name="Groover A."/>
            <person name="Gunter L."/>
            <person name="Hamberger B."/>
            <person name="Heinze B."/>
            <person name="Helariutta Y."/>
            <person name="Henrissat B."/>
            <person name="Holligan D."/>
            <person name="Holt R."/>
            <person name="Huang W."/>
            <person name="Islam-Faridi N."/>
            <person name="Jones S."/>
            <person name="Jones-Rhoades M."/>
            <person name="Jorgensen R."/>
            <person name="Joshi C."/>
            <person name="Kangasjarvi J."/>
            <person name="Karlsson J."/>
            <person name="Kelleher C."/>
            <person name="Kirkpatrick R."/>
            <person name="Kirst M."/>
            <person name="Kohler A."/>
            <person name="Kalluri U."/>
            <person name="Larimer F."/>
            <person name="Leebens-Mack J."/>
            <person name="Leple J."/>
            <person name="Locascio P."/>
            <person name="Lou Y."/>
            <person name="Lucas S."/>
            <person name="Martin F."/>
            <person name="Montanini B."/>
            <person name="Napoli C."/>
            <person name="Nelson D."/>
            <person name="Nelson C."/>
            <person name="Nieminen K."/>
            <person name="Nilsson O."/>
            <person name="Pereda V."/>
            <person name="Peter G."/>
            <person name="Philippe R."/>
            <person name="Pilate G."/>
            <person name="Poliakov A."/>
            <person name="Razumovskaya J."/>
            <person name="Richardson P."/>
            <person name="Rinaldi C."/>
            <person name="Ritland K."/>
            <person name="Rouze P."/>
            <person name="Ryaboy D."/>
            <person name="Schmutz J."/>
            <person name="Schrader J."/>
            <person name="Segerman B."/>
            <person name="Shin H."/>
            <person name="Siddiqui A."/>
            <person name="Sterky F."/>
            <person name="Terry A."/>
            <person name="Tsai C."/>
            <person name="Uberbacher E."/>
            <person name="Unneberg P."/>
            <person name="Vahala J."/>
            <person name="Wall K."/>
            <person name="Wessler S."/>
            <person name="Yang G."/>
            <person name="Yin T."/>
            <person name="Douglas C."/>
            <person name="Marra M."/>
            <person name="Sandberg G."/>
            <person name="Van De Peer Y."/>
            <person name="Rokhsar D."/>
        </authorList>
    </citation>
    <scope>NUCLEOTIDE SEQUENCE</scope>
    <source>
        <strain evidence="3">Nisqually-1</strain>
    </source>
</reference>
<accession>A0A3N7FGC3</accession>